<protein>
    <submittedName>
        <fullName evidence="1">Uncharacterized protein</fullName>
    </submittedName>
</protein>
<dbReference type="AlphaFoldDB" id="G5HGR8"/>
<gene>
    <name evidence="1" type="ORF">HMPREF9469_01837</name>
</gene>
<dbReference type="Proteomes" id="UP000003763">
    <property type="component" value="Unassembled WGS sequence"/>
</dbReference>
<reference evidence="1 2" key="1">
    <citation type="submission" date="2011-08" db="EMBL/GenBank/DDBJ databases">
        <title>The Genome Sequence of Clostridium citroniae WAL-17108.</title>
        <authorList>
            <consortium name="The Broad Institute Genome Sequencing Platform"/>
            <person name="Earl A."/>
            <person name="Ward D."/>
            <person name="Feldgarden M."/>
            <person name="Gevers D."/>
            <person name="Finegold S.M."/>
            <person name="Summanen P.H."/>
            <person name="Molitoris D.R."/>
            <person name="Vaisanen M.L."/>
            <person name="Daigneault M."/>
            <person name="Allen-Vercoe E."/>
            <person name="Young S.K."/>
            <person name="Zeng Q."/>
            <person name="Gargeya S."/>
            <person name="Fitzgerald M."/>
            <person name="Haas B."/>
            <person name="Abouelleil A."/>
            <person name="Alvarado L."/>
            <person name="Arachchi H.M."/>
            <person name="Berlin A."/>
            <person name="Brown A."/>
            <person name="Chapman S.B."/>
            <person name="Chen Z."/>
            <person name="Dunbar C."/>
            <person name="Freedman E."/>
            <person name="Gearin G."/>
            <person name="Gellesch M."/>
            <person name="Goldberg J."/>
            <person name="Griggs A."/>
            <person name="Gujja S."/>
            <person name="Heiman D."/>
            <person name="Howarth C."/>
            <person name="Larson L."/>
            <person name="Lui A."/>
            <person name="MacDonald P.J.P."/>
            <person name="Montmayeur A."/>
            <person name="Murphy C."/>
            <person name="Neiman D."/>
            <person name="Pearson M."/>
            <person name="Priest M."/>
            <person name="Roberts A."/>
            <person name="Saif S."/>
            <person name="Shea T."/>
            <person name="Shenoy N."/>
            <person name="Sisk P."/>
            <person name="Stolte C."/>
            <person name="Sykes S."/>
            <person name="Wortman J."/>
            <person name="Nusbaum C."/>
            <person name="Birren B."/>
        </authorList>
    </citation>
    <scope>NUCLEOTIDE SEQUENCE [LARGE SCALE GENOMIC DNA]</scope>
    <source>
        <strain evidence="1 2">WAL-17108</strain>
    </source>
</reference>
<dbReference type="RefSeq" id="WP_007861225.1">
    <property type="nucleotide sequence ID" value="NZ_JH376420.1"/>
</dbReference>
<organism evidence="1 2">
    <name type="scientific">[Clostridium] citroniae WAL-17108</name>
    <dbReference type="NCBI Taxonomy" id="742733"/>
    <lineage>
        <taxon>Bacteria</taxon>
        <taxon>Bacillati</taxon>
        <taxon>Bacillota</taxon>
        <taxon>Clostridia</taxon>
        <taxon>Lachnospirales</taxon>
        <taxon>Lachnospiraceae</taxon>
        <taxon>Enterocloster</taxon>
    </lineage>
</organism>
<dbReference type="HOGENOM" id="CLU_3006056_0_0_9"/>
<proteinExistence type="predicted"/>
<evidence type="ECO:0000313" key="2">
    <source>
        <dbReference type="Proteomes" id="UP000003763"/>
    </source>
</evidence>
<evidence type="ECO:0000313" key="1">
    <source>
        <dbReference type="EMBL" id="EHE99268.1"/>
    </source>
</evidence>
<name>G5HGR8_9FIRM</name>
<comment type="caution">
    <text evidence="1">The sequence shown here is derived from an EMBL/GenBank/DDBJ whole genome shotgun (WGS) entry which is preliminary data.</text>
</comment>
<accession>G5HGR8</accession>
<sequence length="56" mass="6690">MIKNKELLGIIETKKREKSCENCRHCNLQAFHRGQWYCNKISVFDVPVETKKCFED</sequence>
<dbReference type="EMBL" id="ADLJ01000014">
    <property type="protein sequence ID" value="EHE99268.1"/>
    <property type="molecule type" value="Genomic_DNA"/>
</dbReference>